<dbReference type="EMBL" id="JBJVNE010000015">
    <property type="protein sequence ID" value="MFM9650152.1"/>
    <property type="molecule type" value="Genomic_DNA"/>
</dbReference>
<proteinExistence type="predicted"/>
<organism evidence="2 3">
    <name type="scientific">Streptomyces galilaeus</name>
    <dbReference type="NCBI Taxonomy" id="33899"/>
    <lineage>
        <taxon>Bacteria</taxon>
        <taxon>Bacillati</taxon>
        <taxon>Actinomycetota</taxon>
        <taxon>Actinomycetes</taxon>
        <taxon>Kitasatosporales</taxon>
        <taxon>Streptomycetaceae</taxon>
        <taxon>Streptomyces</taxon>
    </lineage>
</organism>
<keyword evidence="3" id="KW-1185">Reference proteome</keyword>
<dbReference type="Proteomes" id="UP001631993">
    <property type="component" value="Unassembled WGS sequence"/>
</dbReference>
<protein>
    <recommendedName>
        <fullName evidence="4">Tetratricopeptide repeat protein</fullName>
    </recommendedName>
</protein>
<reference evidence="2 3" key="1">
    <citation type="submission" date="2024-12" db="EMBL/GenBank/DDBJ databases">
        <title>Forecasting of Potato common scab and diversities of Pathogenic streptomyces spp. in china.</title>
        <authorList>
            <person name="Handique U."/>
            <person name="Wu J."/>
        </authorList>
    </citation>
    <scope>NUCLEOTIDE SEQUENCE [LARGE SCALE GENOMIC DNA]</scope>
    <source>
        <strain evidence="2 3">ZRIMU1585</strain>
    </source>
</reference>
<comment type="caution">
    <text evidence="2">The sequence shown here is derived from an EMBL/GenBank/DDBJ whole genome shotgun (WGS) entry which is preliminary data.</text>
</comment>
<evidence type="ECO:0000313" key="3">
    <source>
        <dbReference type="Proteomes" id="UP001631993"/>
    </source>
</evidence>
<name>A0ABW9IQ08_STRGJ</name>
<accession>A0ABW9IQ08</accession>
<evidence type="ECO:0000313" key="2">
    <source>
        <dbReference type="EMBL" id="MFM9650152.1"/>
    </source>
</evidence>
<dbReference type="SUPFAM" id="SSF48452">
    <property type="entry name" value="TPR-like"/>
    <property type="match status" value="1"/>
</dbReference>
<gene>
    <name evidence="2" type="ORF">ACKI1S_28890</name>
</gene>
<dbReference type="RefSeq" id="WP_369280893.1">
    <property type="nucleotide sequence ID" value="NZ_JBJVMW010000009.1"/>
</dbReference>
<dbReference type="InterPro" id="IPR011990">
    <property type="entry name" value="TPR-like_helical_dom_sf"/>
</dbReference>
<sequence length="106" mass="11880">METSDDPEYASRLALALRDLGRHQEALRWRDRAAERYDDLVLRHPEAYADHAADFWLMVGADADRGIHLALRSLVMRRTTRSHALVRPVPGGEPDVRAAQPPGPCG</sequence>
<evidence type="ECO:0000256" key="1">
    <source>
        <dbReference type="SAM" id="MobiDB-lite"/>
    </source>
</evidence>
<evidence type="ECO:0008006" key="4">
    <source>
        <dbReference type="Google" id="ProtNLM"/>
    </source>
</evidence>
<feature type="region of interest" description="Disordered" evidence="1">
    <location>
        <begin position="86"/>
        <end position="106"/>
    </location>
</feature>